<evidence type="ECO:0000313" key="5">
    <source>
        <dbReference type="Proteomes" id="UP000094869"/>
    </source>
</evidence>
<dbReference type="Proteomes" id="UP000094271">
    <property type="component" value="Unassembled WGS sequence"/>
</dbReference>
<evidence type="ECO:0000313" key="4">
    <source>
        <dbReference type="Proteomes" id="UP000094271"/>
    </source>
</evidence>
<protein>
    <submittedName>
        <fullName evidence="2">Uncharacterized protein</fullName>
    </submittedName>
</protein>
<reference evidence="2 4" key="2">
    <citation type="submission" date="2016-08" db="EMBL/GenBank/DDBJ databases">
        <authorList>
            <person name="Seilhamer J.J."/>
        </authorList>
    </citation>
    <scope>NUCLEOTIDE SEQUENCE [LARGE SCALE GENOMIC DNA]</scope>
    <source>
        <strain evidence="2 4">NML150140-1</strain>
    </source>
</reference>
<evidence type="ECO:0000313" key="3">
    <source>
        <dbReference type="EMBL" id="ODR57593.1"/>
    </source>
</evidence>
<comment type="caution">
    <text evidence="2">The sequence shown here is derived from an EMBL/GenBank/DDBJ whole genome shotgun (WGS) entry which is preliminary data.</text>
</comment>
<accession>A0A1E3UC04</accession>
<feature type="transmembrane region" description="Helical" evidence="1">
    <location>
        <begin position="24"/>
        <end position="45"/>
    </location>
</feature>
<name>A0A1E3UC04_9FIRM</name>
<evidence type="ECO:0000256" key="1">
    <source>
        <dbReference type="SAM" id="Phobius"/>
    </source>
</evidence>
<keyword evidence="1" id="KW-0812">Transmembrane</keyword>
<dbReference type="EMBL" id="MEHD01000021">
    <property type="protein sequence ID" value="ODR57593.1"/>
    <property type="molecule type" value="Genomic_DNA"/>
</dbReference>
<sequence>MLWGNFFNGTDGVIRKGVFMNKKLGLLGMGSAVLIAAAALGIHGLPVSGTGQNQEALLNGVQAEWTDDKGKEYPEEEFFETETDMTEFEGKLEDITA</sequence>
<keyword evidence="5" id="KW-1185">Reference proteome</keyword>
<proteinExistence type="predicted"/>
<dbReference type="EMBL" id="MEHA01000022">
    <property type="protein sequence ID" value="ODR46849.1"/>
    <property type="molecule type" value="Genomic_DNA"/>
</dbReference>
<reference evidence="3 5" key="1">
    <citation type="submission" date="2016-08" db="EMBL/GenBank/DDBJ databases">
        <title>Characterization of Isolates of Eisenbergiella tayi Derived from Blood Cultures, Using Whole Genome Sequencing.</title>
        <authorList>
            <person name="Bernier A.-M."/>
            <person name="Burdz T."/>
            <person name="Wiebe D."/>
            <person name="Bernard K."/>
        </authorList>
    </citation>
    <scope>NUCLEOTIDE SEQUENCE [LARGE SCALE GENOMIC DNA]</scope>
    <source>
        <strain evidence="3 5">NML120146</strain>
    </source>
</reference>
<gene>
    <name evidence="2" type="ORF">BEI59_24210</name>
    <name evidence="3" type="ORF">BEI63_10815</name>
</gene>
<dbReference type="Proteomes" id="UP000094869">
    <property type="component" value="Unassembled WGS sequence"/>
</dbReference>
<organism evidence="2 4">
    <name type="scientific">Eisenbergiella tayi</name>
    <dbReference type="NCBI Taxonomy" id="1432052"/>
    <lineage>
        <taxon>Bacteria</taxon>
        <taxon>Bacillati</taxon>
        <taxon>Bacillota</taxon>
        <taxon>Clostridia</taxon>
        <taxon>Lachnospirales</taxon>
        <taxon>Lachnospiraceae</taxon>
        <taxon>Eisenbergiella</taxon>
    </lineage>
</organism>
<dbReference type="AlphaFoldDB" id="A0A1E3UC04"/>
<evidence type="ECO:0000313" key="2">
    <source>
        <dbReference type="EMBL" id="ODR46849.1"/>
    </source>
</evidence>
<keyword evidence="1" id="KW-1133">Transmembrane helix</keyword>
<keyword evidence="1" id="KW-0472">Membrane</keyword>